<feature type="transmembrane region" description="Helical" evidence="11">
    <location>
        <begin position="405"/>
        <end position="423"/>
    </location>
</feature>
<evidence type="ECO:0000256" key="3">
    <source>
        <dbReference type="ARBA" id="ARBA00008698"/>
    </source>
</evidence>
<dbReference type="Proteomes" id="UP000614601">
    <property type="component" value="Unassembled WGS sequence"/>
</dbReference>
<dbReference type="EMBL" id="CAJFDH010000001">
    <property type="protein sequence ID" value="CAD5207745.1"/>
    <property type="molecule type" value="Genomic_DNA"/>
</dbReference>
<evidence type="ECO:0000256" key="6">
    <source>
        <dbReference type="ARBA" id="ARBA00022679"/>
    </source>
</evidence>
<dbReference type="GO" id="GO:0004376">
    <property type="term" value="F:GPI mannosyltransferase activity"/>
    <property type="evidence" value="ECO:0007669"/>
    <property type="project" value="InterPro"/>
</dbReference>
<keyword evidence="4 11" id="KW-0337">GPI-anchor biosynthesis</keyword>
<comment type="pathway">
    <text evidence="2 11">Glycolipid biosynthesis; glycosylphosphatidylinositol-anchor biosynthesis.</text>
</comment>
<dbReference type="UniPathway" id="UPA00196"/>
<evidence type="ECO:0000256" key="9">
    <source>
        <dbReference type="ARBA" id="ARBA00022989"/>
    </source>
</evidence>
<keyword evidence="10 11" id="KW-0472">Membrane</keyword>
<dbReference type="PANTHER" id="PTHR12468">
    <property type="entry name" value="GPI MANNOSYLTRANSFERASE 2"/>
    <property type="match status" value="1"/>
</dbReference>
<name>A0A811JW50_9BILA</name>
<evidence type="ECO:0000256" key="4">
    <source>
        <dbReference type="ARBA" id="ARBA00022502"/>
    </source>
</evidence>
<feature type="transmembrane region" description="Helical" evidence="11">
    <location>
        <begin position="271"/>
        <end position="290"/>
    </location>
</feature>
<sequence length="545" mass="62407">MAKSRRIRSRTNTNASTISSRVENIKNALTTNGIGHCDEHGSITSSNSETIEYHENVTNNDAKIYSQLVAQLIVSRLLLFATQCVLGLLPDAATDAFKVKESEDYMHSRFVRPMFGGLTRWDGMHYLHIAEHGYTWESTLAFFPLFPMILRFLGTLISTGISSLSFYSAMVVGGVLFNNTIFVLNGLLLYQLCLKLTKSEKDSILAVYVYCFNPSSVFFSAVYSESLFMLFTLLGLKCLYNDKKTSYDYVFDLLMASVAFALSFFTRSNGWLNFGYVGYQIMLSLLTNNGKWERKRRVFVKGIKYFPLLLICFVIVIAPLRSFSATQEERFCRSTTIFAFDETEEPYSNPFHDEYMSGRVLPGDIPKLKWCHKRNDLSILPVYYSSLQRSYWDVGFLQYWQLKKIPMFIMALPTLTILLYGVADIVLDITLDSRNGAVILHENNYLIPFAIHSTVLGLGAVFFYNVEVVTRILFSTSPFMYITIARIMSQHCPRIKCPDDLMEPPVFPFFANYFFVRTTSKVLIIYLLGYCFFGTVAFVNWLPYC</sequence>
<keyword evidence="8 11" id="KW-0256">Endoplasmic reticulum</keyword>
<evidence type="ECO:0000256" key="10">
    <source>
        <dbReference type="ARBA" id="ARBA00023136"/>
    </source>
</evidence>
<gene>
    <name evidence="12" type="ORF">BOKJ2_LOCUS2351</name>
</gene>
<feature type="transmembrane region" description="Helical" evidence="11">
    <location>
        <begin position="246"/>
        <end position="265"/>
    </location>
</feature>
<evidence type="ECO:0000256" key="5">
    <source>
        <dbReference type="ARBA" id="ARBA00022676"/>
    </source>
</evidence>
<dbReference type="EC" id="2.4.1.-" evidence="11"/>
<comment type="caution">
    <text evidence="12">The sequence shown here is derived from an EMBL/GenBank/DDBJ whole genome shotgun (WGS) entry which is preliminary data.</text>
</comment>
<keyword evidence="7 11" id="KW-0812">Transmembrane</keyword>
<evidence type="ECO:0000313" key="13">
    <source>
        <dbReference type="Proteomes" id="UP000614601"/>
    </source>
</evidence>
<accession>A0A811JW50</accession>
<keyword evidence="5 11" id="KW-0328">Glycosyltransferase</keyword>
<evidence type="ECO:0000313" key="12">
    <source>
        <dbReference type="EMBL" id="CAD5207745.1"/>
    </source>
</evidence>
<feature type="transmembrane region" description="Helical" evidence="11">
    <location>
        <begin position="207"/>
        <end position="234"/>
    </location>
</feature>
<keyword evidence="9 11" id="KW-1133">Transmembrane helix</keyword>
<keyword evidence="13" id="KW-1185">Reference proteome</keyword>
<dbReference type="GO" id="GO:0006506">
    <property type="term" value="P:GPI anchor biosynthetic process"/>
    <property type="evidence" value="ECO:0007669"/>
    <property type="project" value="UniProtKB-UniPathway"/>
</dbReference>
<feature type="transmembrane region" description="Helical" evidence="11">
    <location>
        <begin position="444"/>
        <end position="466"/>
    </location>
</feature>
<feature type="transmembrane region" description="Helical" evidence="11">
    <location>
        <begin position="134"/>
        <end position="154"/>
    </location>
</feature>
<dbReference type="OrthoDB" id="10252502at2759"/>
<keyword evidence="6 11" id="KW-0808">Transferase</keyword>
<dbReference type="Proteomes" id="UP000783686">
    <property type="component" value="Unassembled WGS sequence"/>
</dbReference>
<dbReference type="GO" id="GO:0005789">
    <property type="term" value="C:endoplasmic reticulum membrane"/>
    <property type="evidence" value="ECO:0007669"/>
    <property type="project" value="UniProtKB-SubCell"/>
</dbReference>
<dbReference type="EMBL" id="CAJFCW020000001">
    <property type="protein sequence ID" value="CAG9086550.1"/>
    <property type="molecule type" value="Genomic_DNA"/>
</dbReference>
<dbReference type="GO" id="GO:0031501">
    <property type="term" value="C:mannosyltransferase complex"/>
    <property type="evidence" value="ECO:0007669"/>
    <property type="project" value="TreeGrafter"/>
</dbReference>
<dbReference type="GO" id="GO:0000009">
    <property type="term" value="F:alpha-1,6-mannosyltransferase activity"/>
    <property type="evidence" value="ECO:0007669"/>
    <property type="project" value="InterPro"/>
</dbReference>
<feature type="transmembrane region" description="Helical" evidence="11">
    <location>
        <begin position="302"/>
        <end position="320"/>
    </location>
</feature>
<dbReference type="InterPro" id="IPR007315">
    <property type="entry name" value="PIG-V/Gpi18"/>
</dbReference>
<feature type="transmembrane region" description="Helical" evidence="11">
    <location>
        <begin position="166"/>
        <end position="187"/>
    </location>
</feature>
<evidence type="ECO:0000256" key="7">
    <source>
        <dbReference type="ARBA" id="ARBA00022692"/>
    </source>
</evidence>
<comment type="function">
    <text evidence="11">Mannosyltransferase involved in glycosylphosphatidylinositol-anchor biosynthesis.</text>
</comment>
<proteinExistence type="inferred from homology"/>
<evidence type="ECO:0000256" key="2">
    <source>
        <dbReference type="ARBA" id="ARBA00004687"/>
    </source>
</evidence>
<dbReference type="AlphaFoldDB" id="A0A811JW50"/>
<comment type="similarity">
    <text evidence="3 11">Belongs to the PIGV family.</text>
</comment>
<organism evidence="12 13">
    <name type="scientific">Bursaphelenchus okinawaensis</name>
    <dbReference type="NCBI Taxonomy" id="465554"/>
    <lineage>
        <taxon>Eukaryota</taxon>
        <taxon>Metazoa</taxon>
        <taxon>Ecdysozoa</taxon>
        <taxon>Nematoda</taxon>
        <taxon>Chromadorea</taxon>
        <taxon>Rhabditida</taxon>
        <taxon>Tylenchina</taxon>
        <taxon>Tylenchomorpha</taxon>
        <taxon>Aphelenchoidea</taxon>
        <taxon>Aphelenchoididae</taxon>
        <taxon>Bursaphelenchus</taxon>
    </lineage>
</organism>
<comment type="subcellular location">
    <subcellularLocation>
        <location evidence="1 11">Endoplasmic reticulum membrane</location>
        <topology evidence="1 11">Multi-pass membrane protein</topology>
    </subcellularLocation>
</comment>
<dbReference type="Pfam" id="PF04188">
    <property type="entry name" value="Mannosyl_trans2"/>
    <property type="match status" value="1"/>
</dbReference>
<protein>
    <recommendedName>
        <fullName evidence="11">GPI mannosyltransferase 2</fullName>
        <ecNumber evidence="11">2.4.1.-</ecNumber>
    </recommendedName>
</protein>
<evidence type="ECO:0000256" key="11">
    <source>
        <dbReference type="RuleBase" id="RU363112"/>
    </source>
</evidence>
<evidence type="ECO:0000256" key="8">
    <source>
        <dbReference type="ARBA" id="ARBA00022824"/>
    </source>
</evidence>
<reference evidence="12" key="1">
    <citation type="submission" date="2020-09" db="EMBL/GenBank/DDBJ databases">
        <authorList>
            <person name="Kikuchi T."/>
        </authorList>
    </citation>
    <scope>NUCLEOTIDE SEQUENCE</scope>
    <source>
        <strain evidence="12">SH1</strain>
    </source>
</reference>
<dbReference type="PANTHER" id="PTHR12468:SF2">
    <property type="entry name" value="GPI MANNOSYLTRANSFERASE 2"/>
    <property type="match status" value="1"/>
</dbReference>
<evidence type="ECO:0000256" key="1">
    <source>
        <dbReference type="ARBA" id="ARBA00004477"/>
    </source>
</evidence>
<feature type="transmembrane region" description="Helical" evidence="11">
    <location>
        <begin position="523"/>
        <end position="542"/>
    </location>
</feature>